<dbReference type="GO" id="GO:0042302">
    <property type="term" value="F:structural constituent of cuticle"/>
    <property type="evidence" value="ECO:0007669"/>
    <property type="project" value="UniProtKB-UniRule"/>
</dbReference>
<evidence type="ECO:0000256" key="2">
    <source>
        <dbReference type="ARBA" id="ARBA00022729"/>
    </source>
</evidence>
<accession>A0A4C1WWI3</accession>
<evidence type="ECO:0000313" key="5">
    <source>
        <dbReference type="EMBL" id="GBP55701.1"/>
    </source>
</evidence>
<evidence type="ECO:0000256" key="3">
    <source>
        <dbReference type="PROSITE-ProRule" id="PRU00497"/>
    </source>
</evidence>
<evidence type="ECO:0000313" key="6">
    <source>
        <dbReference type="Proteomes" id="UP000299102"/>
    </source>
</evidence>
<dbReference type="Pfam" id="PF00379">
    <property type="entry name" value="Chitin_bind_4"/>
    <property type="match status" value="1"/>
</dbReference>
<feature type="chain" id="PRO_5020036469" evidence="4">
    <location>
        <begin position="17"/>
        <end position="142"/>
    </location>
</feature>
<dbReference type="InterPro" id="IPR000618">
    <property type="entry name" value="Insect_cuticle"/>
</dbReference>
<evidence type="ECO:0000256" key="1">
    <source>
        <dbReference type="ARBA" id="ARBA00022460"/>
    </source>
</evidence>
<dbReference type="PANTHER" id="PTHR12236:SF95">
    <property type="entry name" value="CUTICULAR PROTEIN 76BD, ISOFORM C-RELATED"/>
    <property type="match status" value="1"/>
</dbReference>
<keyword evidence="1 3" id="KW-0193">Cuticle</keyword>
<dbReference type="PRINTS" id="PR00947">
    <property type="entry name" value="CUTICLE"/>
</dbReference>
<dbReference type="GO" id="GO:0005615">
    <property type="term" value="C:extracellular space"/>
    <property type="evidence" value="ECO:0007669"/>
    <property type="project" value="TreeGrafter"/>
</dbReference>
<reference evidence="5 6" key="1">
    <citation type="journal article" date="2019" name="Commun. Biol.">
        <title>The bagworm genome reveals a unique fibroin gene that provides high tensile strength.</title>
        <authorList>
            <person name="Kono N."/>
            <person name="Nakamura H."/>
            <person name="Ohtoshi R."/>
            <person name="Tomita M."/>
            <person name="Numata K."/>
            <person name="Arakawa K."/>
        </authorList>
    </citation>
    <scope>NUCLEOTIDE SEQUENCE [LARGE SCALE GENOMIC DNA]</scope>
</reference>
<keyword evidence="2 4" id="KW-0732">Signal</keyword>
<dbReference type="InterPro" id="IPR051217">
    <property type="entry name" value="Insect_Cuticle_Struc_Prot"/>
</dbReference>
<dbReference type="STRING" id="151549.A0A4C1WWI3"/>
<comment type="caution">
    <text evidence="5">The sequence shown here is derived from an EMBL/GenBank/DDBJ whole genome shotgun (WGS) entry which is preliminary data.</text>
</comment>
<dbReference type="EMBL" id="BGZK01000676">
    <property type="protein sequence ID" value="GBP55701.1"/>
    <property type="molecule type" value="Genomic_DNA"/>
</dbReference>
<proteinExistence type="predicted"/>
<keyword evidence="6" id="KW-1185">Reference proteome</keyword>
<name>A0A4C1WWI3_EUMVA</name>
<dbReference type="PROSITE" id="PS51155">
    <property type="entry name" value="CHIT_BIND_RR_2"/>
    <property type="match status" value="1"/>
</dbReference>
<gene>
    <name evidence="5" type="ORF">EVAR_32953_1</name>
</gene>
<protein>
    <submittedName>
        <fullName evidence="5">Cuticle protein 19</fullName>
    </submittedName>
</protein>
<evidence type="ECO:0000256" key="4">
    <source>
        <dbReference type="SAM" id="SignalP"/>
    </source>
</evidence>
<dbReference type="Proteomes" id="UP000299102">
    <property type="component" value="Unassembled WGS sequence"/>
</dbReference>
<feature type="signal peptide" evidence="4">
    <location>
        <begin position="1"/>
        <end position="16"/>
    </location>
</feature>
<organism evidence="5 6">
    <name type="scientific">Eumeta variegata</name>
    <name type="common">Bagworm moth</name>
    <name type="synonym">Eumeta japonica</name>
    <dbReference type="NCBI Taxonomy" id="151549"/>
    <lineage>
        <taxon>Eukaryota</taxon>
        <taxon>Metazoa</taxon>
        <taxon>Ecdysozoa</taxon>
        <taxon>Arthropoda</taxon>
        <taxon>Hexapoda</taxon>
        <taxon>Insecta</taxon>
        <taxon>Pterygota</taxon>
        <taxon>Neoptera</taxon>
        <taxon>Endopterygota</taxon>
        <taxon>Lepidoptera</taxon>
        <taxon>Glossata</taxon>
        <taxon>Ditrysia</taxon>
        <taxon>Tineoidea</taxon>
        <taxon>Psychidae</taxon>
        <taxon>Oiketicinae</taxon>
        <taxon>Eumeta</taxon>
    </lineage>
</organism>
<sequence>MFALVLIAMSAASVIAQDYGHGHGHGHAYSSQSIVRHDGPAHPVHVGHGHDHGHGHGGDDHHYDYYAHPKYAFEYKVEDPHTGDSKYQHESRDGDHVKGVYSLHQPDGSIRTVEYDSDKHSGFHAAVKHATKHIVPAKHHHY</sequence>
<dbReference type="PANTHER" id="PTHR12236">
    <property type="entry name" value="STRUCTURAL CONTITUENT OF CUTICLE"/>
    <property type="match status" value="1"/>
</dbReference>
<dbReference type="GO" id="GO:0031012">
    <property type="term" value="C:extracellular matrix"/>
    <property type="evidence" value="ECO:0007669"/>
    <property type="project" value="TreeGrafter"/>
</dbReference>
<dbReference type="OrthoDB" id="6510765at2759"/>
<dbReference type="AlphaFoldDB" id="A0A4C1WWI3"/>